<dbReference type="PROSITE" id="PS50290">
    <property type="entry name" value="PI3_4_KINASE_3"/>
    <property type="match status" value="1"/>
</dbReference>
<dbReference type="InterPro" id="IPR000403">
    <property type="entry name" value="PI3/4_kinase_cat_dom"/>
</dbReference>
<dbReference type="InterPro" id="IPR036940">
    <property type="entry name" value="PI3/4_kinase_cat_sf"/>
</dbReference>
<reference evidence="10" key="1">
    <citation type="submission" date="2022-06" db="EMBL/GenBank/DDBJ databases">
        <title>Genome Sequence of Candolleomyces eurysporus.</title>
        <authorList>
            <person name="Buettner E."/>
        </authorList>
    </citation>
    <scope>NUCLEOTIDE SEQUENCE</scope>
    <source>
        <strain evidence="10">VTCC 930004</strain>
    </source>
</reference>
<dbReference type="FunFam" id="1.25.40.70:FF:000011">
    <property type="entry name" value="Phosphatidylinositol 4-kinase alpha"/>
    <property type="match status" value="1"/>
</dbReference>
<gene>
    <name evidence="10" type="ORF">H1R20_g9505</name>
</gene>
<dbReference type="Gene3D" id="1.25.40.70">
    <property type="entry name" value="Phosphatidylinositol 3-kinase, accessory domain (PIK)"/>
    <property type="match status" value="1"/>
</dbReference>
<dbReference type="GO" id="GO:0005524">
    <property type="term" value="F:ATP binding"/>
    <property type="evidence" value="ECO:0007669"/>
    <property type="project" value="UniProtKB-KW"/>
</dbReference>
<dbReference type="PROSITE" id="PS00915">
    <property type="entry name" value="PI3_4_KINASE_1"/>
    <property type="match status" value="1"/>
</dbReference>
<accession>A0A9W8MFW4</accession>
<dbReference type="SUPFAM" id="SSF48371">
    <property type="entry name" value="ARM repeat"/>
    <property type="match status" value="1"/>
</dbReference>
<dbReference type="GO" id="GO:0048015">
    <property type="term" value="P:phosphatidylinositol-mediated signaling"/>
    <property type="evidence" value="ECO:0007669"/>
    <property type="project" value="TreeGrafter"/>
</dbReference>
<dbReference type="GO" id="GO:0004430">
    <property type="term" value="F:1-phosphatidylinositol 4-kinase activity"/>
    <property type="evidence" value="ECO:0007669"/>
    <property type="project" value="UniProtKB-EC"/>
</dbReference>
<keyword evidence="6" id="KW-0418">Kinase</keyword>
<dbReference type="GO" id="GO:0005886">
    <property type="term" value="C:plasma membrane"/>
    <property type="evidence" value="ECO:0007669"/>
    <property type="project" value="TreeGrafter"/>
</dbReference>
<dbReference type="Gene3D" id="1.10.1070.11">
    <property type="entry name" value="Phosphatidylinositol 3-/4-kinase, catalytic domain"/>
    <property type="match status" value="2"/>
</dbReference>
<dbReference type="InterPro" id="IPR015433">
    <property type="entry name" value="PI3/4_kinase"/>
</dbReference>
<dbReference type="EMBL" id="JANBPK010000975">
    <property type="protein sequence ID" value="KAJ2927593.1"/>
    <property type="molecule type" value="Genomic_DNA"/>
</dbReference>
<protein>
    <recommendedName>
        <fullName evidence="3">1-phosphatidylinositol 4-kinase</fullName>
        <ecNumber evidence="3">2.7.1.67</ecNumber>
    </recommendedName>
</protein>
<dbReference type="Pfam" id="PF00613">
    <property type="entry name" value="PI3Ka"/>
    <property type="match status" value="1"/>
</dbReference>
<dbReference type="InterPro" id="IPR001263">
    <property type="entry name" value="PI3K_accessory_dom"/>
</dbReference>
<dbReference type="OrthoDB" id="10264149at2759"/>
<feature type="domain" description="PI3K/PI4K catalytic" evidence="8">
    <location>
        <begin position="229"/>
        <end position="476"/>
    </location>
</feature>
<evidence type="ECO:0000256" key="1">
    <source>
        <dbReference type="ARBA" id="ARBA00001686"/>
    </source>
</evidence>
<evidence type="ECO:0000259" key="8">
    <source>
        <dbReference type="PROSITE" id="PS50290"/>
    </source>
</evidence>
<dbReference type="CDD" id="cd05167">
    <property type="entry name" value="PI4Kc_III_alpha"/>
    <property type="match status" value="1"/>
</dbReference>
<dbReference type="SMART" id="SM00146">
    <property type="entry name" value="PI3Kc"/>
    <property type="match status" value="1"/>
</dbReference>
<dbReference type="PANTHER" id="PTHR10048:SF15">
    <property type="entry name" value="PHOSPHATIDYLINOSITOL 4-KINASE ALPHA"/>
    <property type="match status" value="1"/>
</dbReference>
<dbReference type="AlphaFoldDB" id="A0A9W8MFW4"/>
<evidence type="ECO:0000313" key="11">
    <source>
        <dbReference type="Proteomes" id="UP001140091"/>
    </source>
</evidence>
<evidence type="ECO:0000256" key="3">
    <source>
        <dbReference type="ARBA" id="ARBA00012169"/>
    </source>
</evidence>
<feature type="non-terminal residue" evidence="10">
    <location>
        <position position="1"/>
    </location>
</feature>
<dbReference type="GO" id="GO:0046854">
    <property type="term" value="P:phosphatidylinositol phosphate biosynthetic process"/>
    <property type="evidence" value="ECO:0007669"/>
    <property type="project" value="InterPro"/>
</dbReference>
<dbReference type="PROSITE" id="PS00916">
    <property type="entry name" value="PI3_4_KINASE_2"/>
    <property type="match status" value="1"/>
</dbReference>
<keyword evidence="4" id="KW-0808">Transferase</keyword>
<dbReference type="Proteomes" id="UP001140091">
    <property type="component" value="Unassembled WGS sequence"/>
</dbReference>
<comment type="catalytic activity">
    <reaction evidence="1">
        <text>a 1,2-diacyl-sn-glycero-3-phospho-(1D-myo-inositol) + ATP = a 1,2-diacyl-sn-glycero-3-phospho-(1D-myo-inositol 4-phosphate) + ADP + H(+)</text>
        <dbReference type="Rhea" id="RHEA:19877"/>
        <dbReference type="ChEBI" id="CHEBI:15378"/>
        <dbReference type="ChEBI" id="CHEBI:30616"/>
        <dbReference type="ChEBI" id="CHEBI:57880"/>
        <dbReference type="ChEBI" id="CHEBI:58178"/>
        <dbReference type="ChEBI" id="CHEBI:456216"/>
        <dbReference type="EC" id="2.7.1.67"/>
    </reaction>
</comment>
<evidence type="ECO:0000256" key="2">
    <source>
        <dbReference type="ARBA" id="ARBA00006209"/>
    </source>
</evidence>
<name>A0A9W8MFW4_9AGAR</name>
<dbReference type="InterPro" id="IPR042236">
    <property type="entry name" value="PI3K_accessory_sf"/>
</dbReference>
<dbReference type="EC" id="2.7.1.67" evidence="3"/>
<keyword evidence="7" id="KW-0067">ATP-binding</keyword>
<keyword evidence="11" id="KW-1185">Reference proteome</keyword>
<evidence type="ECO:0000256" key="6">
    <source>
        <dbReference type="ARBA" id="ARBA00022777"/>
    </source>
</evidence>
<dbReference type="PANTHER" id="PTHR10048">
    <property type="entry name" value="PHOSPHATIDYLINOSITOL KINASE"/>
    <property type="match status" value="1"/>
</dbReference>
<dbReference type="InterPro" id="IPR018936">
    <property type="entry name" value="PI3/4_kinase_CS"/>
</dbReference>
<sequence>MWQIDPAIAVFFAERFQHLNAKSEILKLVRSNTVNVLDVPEALPLLVGDRLDPNVRRDLKYLLFWAPVPPVVANTYFEKRYNSDPLLLQYAHRVLAQHPVELTFFFIPQVVQALRYDELGYVARFIFETAKISQLFCHQIIWNMKANCYKDDAAEIEDPMKPSLDAMIAKVVNSLSGEARSFYDREFSFFNEVTSISGKLKPYIKKTKPEKKAPFMATFKVRKERIVVKSDPDSVLDGDGGGVEIVEEYDVWQQAIFKVGDDCRQDVLALQVIAMFKNIFESVGITLYLFPYRVTATAPGCGVIDVVPNSTSRDEMGRSKVNDLLDFFVAKYGSQDTLSFQKARLNFIQSMAAYSVACYILQIKDRHNGNIMIDGEGHIVHIASRLNHEMVLLMGGRYSQGYQLFQNLTVKAFLAIRPFADQIVDTVQLMLDTGLPSFKGEGTIRRLRDRFALGLNERQAADYMMGIIRNAHENVRSTAYDEFQRLQNGIPYK</sequence>
<proteinExistence type="inferred from homology"/>
<dbReference type="FunFam" id="3.30.1010.10:FF:000014">
    <property type="entry name" value="Phosphatidylinositol 4-kinase STT4"/>
    <property type="match status" value="1"/>
</dbReference>
<dbReference type="PROSITE" id="PS51545">
    <property type="entry name" value="PIK_HELICAL"/>
    <property type="match status" value="1"/>
</dbReference>
<feature type="domain" description="PIK helical" evidence="9">
    <location>
        <begin position="1"/>
        <end position="170"/>
    </location>
</feature>
<dbReference type="InterPro" id="IPR016024">
    <property type="entry name" value="ARM-type_fold"/>
</dbReference>
<dbReference type="InterPro" id="IPR011009">
    <property type="entry name" value="Kinase-like_dom_sf"/>
</dbReference>
<dbReference type="SMART" id="SM00145">
    <property type="entry name" value="PI3Ka"/>
    <property type="match status" value="1"/>
</dbReference>
<dbReference type="Gene3D" id="3.30.1010.10">
    <property type="entry name" value="Phosphatidylinositol 3-kinase Catalytic Subunit, Chain A, domain 4"/>
    <property type="match status" value="1"/>
</dbReference>
<evidence type="ECO:0000256" key="7">
    <source>
        <dbReference type="ARBA" id="ARBA00022840"/>
    </source>
</evidence>
<evidence type="ECO:0000259" key="9">
    <source>
        <dbReference type="PROSITE" id="PS51545"/>
    </source>
</evidence>
<keyword evidence="5" id="KW-0547">Nucleotide-binding</keyword>
<dbReference type="Pfam" id="PF00454">
    <property type="entry name" value="PI3_PI4_kinase"/>
    <property type="match status" value="1"/>
</dbReference>
<organism evidence="10 11">
    <name type="scientific">Candolleomyces eurysporus</name>
    <dbReference type="NCBI Taxonomy" id="2828524"/>
    <lineage>
        <taxon>Eukaryota</taxon>
        <taxon>Fungi</taxon>
        <taxon>Dikarya</taxon>
        <taxon>Basidiomycota</taxon>
        <taxon>Agaricomycotina</taxon>
        <taxon>Agaricomycetes</taxon>
        <taxon>Agaricomycetidae</taxon>
        <taxon>Agaricales</taxon>
        <taxon>Agaricineae</taxon>
        <taxon>Psathyrellaceae</taxon>
        <taxon>Candolleomyces</taxon>
    </lineage>
</organism>
<evidence type="ECO:0000256" key="5">
    <source>
        <dbReference type="ARBA" id="ARBA00022741"/>
    </source>
</evidence>
<evidence type="ECO:0000313" key="10">
    <source>
        <dbReference type="EMBL" id="KAJ2927593.1"/>
    </source>
</evidence>
<dbReference type="GO" id="GO:0005737">
    <property type="term" value="C:cytoplasm"/>
    <property type="evidence" value="ECO:0007669"/>
    <property type="project" value="TreeGrafter"/>
</dbReference>
<evidence type="ECO:0000256" key="4">
    <source>
        <dbReference type="ARBA" id="ARBA00022679"/>
    </source>
</evidence>
<comment type="caution">
    <text evidence="10">The sequence shown here is derived from an EMBL/GenBank/DDBJ whole genome shotgun (WGS) entry which is preliminary data.</text>
</comment>
<comment type="similarity">
    <text evidence="2">Belongs to the PI3/PI4-kinase family. Type III PI4K subfamily.</text>
</comment>
<dbReference type="SUPFAM" id="SSF56112">
    <property type="entry name" value="Protein kinase-like (PK-like)"/>
    <property type="match status" value="1"/>
</dbReference>